<proteinExistence type="predicted"/>
<sequence length="55" mass="6754">MKLRSETIRLKNQIKRPLEFNQATKQIEPLEYIYICTTEHYQRPTQVQSWWSTNI</sequence>
<reference evidence="1" key="1">
    <citation type="submission" date="2024-05" db="EMBL/GenBank/DDBJ databases">
        <title>Complete genomes of an iridovirus, and two densoviruses identified in lab reared social spiders in California, USA.</title>
        <authorList>
            <person name="Millerwise S."/>
            <person name="Lund M.C."/>
            <person name="Schmidlin K."/>
            <person name="Kraberger S."/>
            <person name="Harrison J."/>
            <person name="Cease A."/>
            <person name="Pinter-Wollman N."/>
            <person name="Varsani A."/>
        </authorList>
    </citation>
    <scope>NUCLEOTIDE SEQUENCE</scope>
    <source>
        <strain evidence="1">SocP20</strain>
    </source>
</reference>
<evidence type="ECO:0000313" key="1">
    <source>
        <dbReference type="EMBL" id="XBY85849.1"/>
    </source>
</evidence>
<name>A0AAU7YC39_9VIRU</name>
<accession>A0AAU7YC39</accession>
<dbReference type="EMBL" id="PP847201">
    <property type="protein sequence ID" value="XBY85849.1"/>
    <property type="molecule type" value="Genomic_DNA"/>
</dbReference>
<organism evidence="1">
    <name type="scientific">Iridovirus sp</name>
    <dbReference type="NCBI Taxonomy" id="135728"/>
    <lineage>
        <taxon>Viruses</taxon>
        <taxon>Varidnaviria</taxon>
        <taxon>Bamfordvirae</taxon>
        <taxon>Nucleocytoviricota</taxon>
        <taxon>Megaviricetes</taxon>
        <taxon>Pimascovirales</taxon>
        <taxon>Pimascovirales incertae sedis</taxon>
        <taxon>Iridoviridae</taxon>
        <taxon>Betairidovirinae</taxon>
        <taxon>Iridovirus</taxon>
    </lineage>
</organism>
<protein>
    <submittedName>
        <fullName evidence="1">BRO-like protein 2</fullName>
    </submittedName>
</protein>